<dbReference type="SUPFAM" id="SSF55120">
    <property type="entry name" value="Pseudouridine synthase"/>
    <property type="match status" value="1"/>
</dbReference>
<dbReference type="AlphaFoldDB" id="A0A0N1I8H8"/>
<dbReference type="Proteomes" id="UP000038009">
    <property type="component" value="Unassembled WGS sequence"/>
</dbReference>
<dbReference type="EMBL" id="LJSK01000008">
    <property type="protein sequence ID" value="KPI90250.1"/>
    <property type="molecule type" value="Genomic_DNA"/>
</dbReference>
<protein>
    <submittedName>
        <fullName evidence="1">Uncharacterized protein</fullName>
    </submittedName>
</protein>
<dbReference type="PANTHER" id="PTHR13326:SF25">
    <property type="entry name" value="TRUD DOMAIN-CONTAINING PROTEIN"/>
    <property type="match status" value="1"/>
</dbReference>
<dbReference type="PANTHER" id="PTHR13326">
    <property type="entry name" value="TRNA PSEUDOURIDINE SYNTHASE D"/>
    <property type="match status" value="1"/>
</dbReference>
<dbReference type="Gene3D" id="3.30.2350.20">
    <property type="entry name" value="TruD, catalytic domain"/>
    <property type="match status" value="1"/>
</dbReference>
<accession>A0A0N1I8H8</accession>
<dbReference type="InterPro" id="IPR001656">
    <property type="entry name" value="PsdUridine_synth_TruD"/>
</dbReference>
<evidence type="ECO:0000313" key="1">
    <source>
        <dbReference type="EMBL" id="KPI90250.1"/>
    </source>
</evidence>
<evidence type="ECO:0000313" key="2">
    <source>
        <dbReference type="Proteomes" id="UP000038009"/>
    </source>
</evidence>
<dbReference type="GO" id="GO:0009982">
    <property type="term" value="F:pseudouridine synthase activity"/>
    <property type="evidence" value="ECO:0007669"/>
    <property type="project" value="InterPro"/>
</dbReference>
<dbReference type="InterPro" id="IPR020103">
    <property type="entry name" value="PsdUridine_synth_cat_dom_sf"/>
</dbReference>
<keyword evidence="2" id="KW-1185">Reference proteome</keyword>
<reference evidence="1 2" key="1">
    <citation type="journal article" date="2015" name="PLoS Pathog.">
        <title>Leptomonas seymouri: Adaptations to the Dixenous Life Cycle Analyzed by Genome Sequencing, Transcriptome Profiling and Co-infection with Leishmania donovani.</title>
        <authorList>
            <person name="Kraeva N."/>
            <person name="Butenko A."/>
            <person name="Hlavacova J."/>
            <person name="Kostygov A."/>
            <person name="Myskova J."/>
            <person name="Grybchuk D."/>
            <person name="Lestinova T."/>
            <person name="Votypka J."/>
            <person name="Volf P."/>
            <person name="Opperdoes F."/>
            <person name="Flegontov P."/>
            <person name="Lukes J."/>
            <person name="Yurchenko V."/>
        </authorList>
    </citation>
    <scope>NUCLEOTIDE SEQUENCE [LARGE SCALE GENOMIC DNA]</scope>
    <source>
        <strain evidence="1 2">ATCC 30220</strain>
    </source>
</reference>
<dbReference type="GO" id="GO:0003723">
    <property type="term" value="F:RNA binding"/>
    <property type="evidence" value="ECO:0007669"/>
    <property type="project" value="InterPro"/>
</dbReference>
<dbReference type="GO" id="GO:0005634">
    <property type="term" value="C:nucleus"/>
    <property type="evidence" value="ECO:0007669"/>
    <property type="project" value="TreeGrafter"/>
</dbReference>
<dbReference type="VEuPathDB" id="TriTrypDB:Lsey_0008_0370"/>
<dbReference type="OrthoDB" id="447290at2759"/>
<gene>
    <name evidence="1" type="ORF">ABL78_0632</name>
</gene>
<dbReference type="InterPro" id="IPR042214">
    <property type="entry name" value="TruD_catalytic"/>
</dbReference>
<name>A0A0N1I8H8_LEPSE</name>
<proteinExistence type="predicted"/>
<organism evidence="1 2">
    <name type="scientific">Leptomonas seymouri</name>
    <dbReference type="NCBI Taxonomy" id="5684"/>
    <lineage>
        <taxon>Eukaryota</taxon>
        <taxon>Discoba</taxon>
        <taxon>Euglenozoa</taxon>
        <taxon>Kinetoplastea</taxon>
        <taxon>Metakinetoplastina</taxon>
        <taxon>Trypanosomatida</taxon>
        <taxon>Trypanosomatidae</taxon>
        <taxon>Leishmaniinae</taxon>
        <taxon>Leptomonas</taxon>
    </lineage>
</organism>
<dbReference type="GO" id="GO:0001522">
    <property type="term" value="P:pseudouridine synthesis"/>
    <property type="evidence" value="ECO:0007669"/>
    <property type="project" value="InterPro"/>
</dbReference>
<dbReference type="OMA" id="SSAHQDW"/>
<comment type="caution">
    <text evidence="1">The sequence shown here is derived from an EMBL/GenBank/DDBJ whole genome shotgun (WGS) entry which is preliminary data.</text>
</comment>
<sequence>MTKDRLHYRLSRKHAHGAAEMERAIGITCSRSTRRNEVQRPVALMKWAFDDYLVEEELPEEIFAPEQASSPAWTREQVSTSRTPTALADAKASPVSFVLPLISEGVADSVIEKLLQERLPHSIAFHFLTPVDFVSCAARYVWLRCGEEAAHTLPRAFWGNQHWHSSSGDVYASPVRRIKVGPEGPAFPTHLLPRTRYTITLRNIQSSLGDVLPPLRSLAQHGFLNYSHMARHGVALSRIYDDAKLLLQRDYPRFLCRYLQRLTEGTTHVHREMPLLLEVLASPRSTVRDWRGVVEGMELAVKNDAQVYGRTRQSGLYPPHHTLLLDFVHRAMDIMPRHHDSAQLIREAVKPLVLQEVLHAITDVHFNALASLRWHQGGPEVSVGDLVRVSGDCLSSADVRGTEDRFVGAADHVNGFMMSSAHQDWPSLGPAGGTEGVHCAVKRITSKAEAAHYTIFDVVLPTFGKGAGELVPALGNDAESSMFVSLARELRVEGLFEMNLAPRAAFRPLVQRPQSVSFYMVDEKRGWDWEEDSGSTALKKGLYHDQDGLLRFRSPLAKRTAKNMMARIGIRDAVARNFFLKPARKPGMTCVLQLTVPAGCHATSAIREAFTVATLSPSAIFRLLAK</sequence>